<dbReference type="EMBL" id="CM023481">
    <property type="protein sequence ID" value="KAH6946562.1"/>
    <property type="molecule type" value="Genomic_DNA"/>
</dbReference>
<dbReference type="Proteomes" id="UP000821845">
    <property type="component" value="Chromosome 1"/>
</dbReference>
<protein>
    <submittedName>
        <fullName evidence="1">Uncharacterized protein</fullName>
    </submittedName>
</protein>
<comment type="caution">
    <text evidence="1">The sequence shown here is derived from an EMBL/GenBank/DDBJ whole genome shotgun (WGS) entry which is preliminary data.</text>
</comment>
<proteinExistence type="predicted"/>
<sequence length="549" mass="61653">MNCYVVEGQFDDAECDGNVSCSTEPTPSLAVVCSERRSPEHLVSGNDDDDESSDEGDLSDDDYDWDELSRGSVCHNSAGGHPNAQTKGNPNSFQSQCKVLSGKYSGKINLHAYSGPALAAGALSVLNEASRRQEADRVRVRDKVERATAEQVLDRRTRIILFKLLNRGVVEQINGCVSTGKEANVYHATAGGDGAPDRAIKIYKTSILVFKDRDRYVTGEFRFRSGYCSSNPRKMVRTWAEKEMRNLSRIYAAGLPCPKPIVLRSHVLVMDFVGKDGWPAPKLKDVSLSESKARELYRDCIVMMRQLYHECRLVHADLSEYNLLYHEGKIVIIDVSQSVEHDHPNALEFLRKDCTNITDFFSKHDVKTMTVRQLFDFVTDPTINEDNMDAYLEKAQLLVEEAGSEAMNQVDEEVFKKTYIPHRLDDVLDFEKDIVGVQEKNQEILYHTITGMKPDLSGPADKPAILKDGSDGSSSEATESDSECGDEESEDGDGKESKFMNAARPKGESLEEKKERKKAIKDAKKEKRKLKIPKHIKKRKEKQGKARKK</sequence>
<evidence type="ECO:0000313" key="1">
    <source>
        <dbReference type="EMBL" id="KAH6946562.1"/>
    </source>
</evidence>
<gene>
    <name evidence="1" type="ORF">HPB50_014035</name>
</gene>
<reference evidence="1" key="1">
    <citation type="submission" date="2020-05" db="EMBL/GenBank/DDBJ databases">
        <title>Large-scale comparative analyses of tick genomes elucidate their genetic diversity and vector capacities.</title>
        <authorList>
            <person name="Jia N."/>
            <person name="Wang J."/>
            <person name="Shi W."/>
            <person name="Du L."/>
            <person name="Sun Y."/>
            <person name="Zhan W."/>
            <person name="Jiang J."/>
            <person name="Wang Q."/>
            <person name="Zhang B."/>
            <person name="Ji P."/>
            <person name="Sakyi L.B."/>
            <person name="Cui X."/>
            <person name="Yuan T."/>
            <person name="Jiang B."/>
            <person name="Yang W."/>
            <person name="Lam T.T.-Y."/>
            <person name="Chang Q."/>
            <person name="Ding S."/>
            <person name="Wang X."/>
            <person name="Zhu J."/>
            <person name="Ruan X."/>
            <person name="Zhao L."/>
            <person name="Wei J."/>
            <person name="Que T."/>
            <person name="Du C."/>
            <person name="Cheng J."/>
            <person name="Dai P."/>
            <person name="Han X."/>
            <person name="Huang E."/>
            <person name="Gao Y."/>
            <person name="Liu J."/>
            <person name="Shao H."/>
            <person name="Ye R."/>
            <person name="Li L."/>
            <person name="Wei W."/>
            <person name="Wang X."/>
            <person name="Wang C."/>
            <person name="Yang T."/>
            <person name="Huo Q."/>
            <person name="Li W."/>
            <person name="Guo W."/>
            <person name="Chen H."/>
            <person name="Zhou L."/>
            <person name="Ni X."/>
            <person name="Tian J."/>
            <person name="Zhou Y."/>
            <person name="Sheng Y."/>
            <person name="Liu T."/>
            <person name="Pan Y."/>
            <person name="Xia L."/>
            <person name="Li J."/>
            <person name="Zhao F."/>
            <person name="Cao W."/>
        </authorList>
    </citation>
    <scope>NUCLEOTIDE SEQUENCE</scope>
    <source>
        <strain evidence="1">Hyas-2018</strain>
    </source>
</reference>
<keyword evidence="2" id="KW-1185">Reference proteome</keyword>
<name>A0ACB7TG96_HYAAI</name>
<evidence type="ECO:0000313" key="2">
    <source>
        <dbReference type="Proteomes" id="UP000821845"/>
    </source>
</evidence>
<accession>A0ACB7TG96</accession>
<organism evidence="1 2">
    <name type="scientific">Hyalomma asiaticum</name>
    <name type="common">Tick</name>
    <dbReference type="NCBI Taxonomy" id="266040"/>
    <lineage>
        <taxon>Eukaryota</taxon>
        <taxon>Metazoa</taxon>
        <taxon>Ecdysozoa</taxon>
        <taxon>Arthropoda</taxon>
        <taxon>Chelicerata</taxon>
        <taxon>Arachnida</taxon>
        <taxon>Acari</taxon>
        <taxon>Parasitiformes</taxon>
        <taxon>Ixodida</taxon>
        <taxon>Ixodoidea</taxon>
        <taxon>Ixodidae</taxon>
        <taxon>Hyalomminae</taxon>
        <taxon>Hyalomma</taxon>
    </lineage>
</organism>